<organism evidence="2">
    <name type="scientific">marine sediment metagenome</name>
    <dbReference type="NCBI Taxonomy" id="412755"/>
    <lineage>
        <taxon>unclassified sequences</taxon>
        <taxon>metagenomes</taxon>
        <taxon>ecological metagenomes</taxon>
    </lineage>
</organism>
<sequence>MKQRNLLKVEQNQINMAKEKEAPKDEEESEDNTESVKFKQSQEE</sequence>
<comment type="caution">
    <text evidence="2">The sequence shown here is derived from an EMBL/GenBank/DDBJ whole genome shotgun (WGS) entry which is preliminary data.</text>
</comment>
<gene>
    <name evidence="2" type="ORF">S01H4_14250</name>
</gene>
<reference evidence="2" key="1">
    <citation type="journal article" date="2014" name="Front. Microbiol.">
        <title>High frequency of phylogenetically diverse reductive dehalogenase-homologous genes in deep subseafloor sedimentary metagenomes.</title>
        <authorList>
            <person name="Kawai M."/>
            <person name="Futagami T."/>
            <person name="Toyoda A."/>
            <person name="Takaki Y."/>
            <person name="Nishi S."/>
            <person name="Hori S."/>
            <person name="Arai W."/>
            <person name="Tsubouchi T."/>
            <person name="Morono Y."/>
            <person name="Uchiyama I."/>
            <person name="Ito T."/>
            <person name="Fujiyama A."/>
            <person name="Inagaki F."/>
            <person name="Takami H."/>
        </authorList>
    </citation>
    <scope>NUCLEOTIDE SEQUENCE</scope>
    <source>
        <strain evidence="2">Expedition CK06-06</strain>
    </source>
</reference>
<feature type="region of interest" description="Disordered" evidence="1">
    <location>
        <begin position="1"/>
        <end position="44"/>
    </location>
</feature>
<name>X0ZII2_9ZZZZ</name>
<protein>
    <submittedName>
        <fullName evidence="2">Uncharacterized protein</fullName>
    </submittedName>
</protein>
<evidence type="ECO:0000256" key="1">
    <source>
        <dbReference type="SAM" id="MobiDB-lite"/>
    </source>
</evidence>
<dbReference type="AlphaFoldDB" id="X0ZII2"/>
<feature type="compositionally biased region" description="Basic and acidic residues" evidence="1">
    <location>
        <begin position="34"/>
        <end position="44"/>
    </location>
</feature>
<proteinExistence type="predicted"/>
<accession>X0ZII2</accession>
<evidence type="ECO:0000313" key="2">
    <source>
        <dbReference type="EMBL" id="GAG60173.1"/>
    </source>
</evidence>
<feature type="compositionally biased region" description="Acidic residues" evidence="1">
    <location>
        <begin position="24"/>
        <end position="33"/>
    </location>
</feature>
<dbReference type="EMBL" id="BART01006252">
    <property type="protein sequence ID" value="GAG60173.1"/>
    <property type="molecule type" value="Genomic_DNA"/>
</dbReference>